<evidence type="ECO:0000313" key="2">
    <source>
        <dbReference type="Proteomes" id="UP000593577"/>
    </source>
</evidence>
<proteinExistence type="predicted"/>
<sequence>MYFHLFGSRLVHVRQSVIKRI</sequence>
<organism evidence="1 2">
    <name type="scientific">Gossypium aridum</name>
    <name type="common">American cotton</name>
    <name type="synonym">Erioxylum aridum</name>
    <dbReference type="NCBI Taxonomy" id="34290"/>
    <lineage>
        <taxon>Eukaryota</taxon>
        <taxon>Viridiplantae</taxon>
        <taxon>Streptophyta</taxon>
        <taxon>Embryophyta</taxon>
        <taxon>Tracheophyta</taxon>
        <taxon>Spermatophyta</taxon>
        <taxon>Magnoliopsida</taxon>
        <taxon>eudicotyledons</taxon>
        <taxon>Gunneridae</taxon>
        <taxon>Pentapetalae</taxon>
        <taxon>rosids</taxon>
        <taxon>malvids</taxon>
        <taxon>Malvales</taxon>
        <taxon>Malvaceae</taxon>
        <taxon>Malvoideae</taxon>
        <taxon>Gossypium</taxon>
    </lineage>
</organism>
<evidence type="ECO:0000313" key="1">
    <source>
        <dbReference type="EMBL" id="MBA0695861.1"/>
    </source>
</evidence>
<protein>
    <submittedName>
        <fullName evidence="1">Uncharacterized protein</fullName>
    </submittedName>
</protein>
<gene>
    <name evidence="1" type="ORF">Goari_002460</name>
</gene>
<dbReference type="EMBL" id="JABFAA010000011">
    <property type="protein sequence ID" value="MBA0695861.1"/>
    <property type="molecule type" value="Genomic_DNA"/>
</dbReference>
<comment type="caution">
    <text evidence="1">The sequence shown here is derived from an EMBL/GenBank/DDBJ whole genome shotgun (WGS) entry which is preliminary data.</text>
</comment>
<reference evidence="1 2" key="1">
    <citation type="journal article" date="2019" name="Genome Biol. Evol.">
        <title>Insights into the evolution of the New World diploid cottons (Gossypium, subgenus Houzingenia) based on genome sequencing.</title>
        <authorList>
            <person name="Grover C.E."/>
            <person name="Arick M.A. 2nd"/>
            <person name="Thrash A."/>
            <person name="Conover J.L."/>
            <person name="Sanders W.S."/>
            <person name="Peterson D.G."/>
            <person name="Frelichowski J.E."/>
            <person name="Scheffler J.A."/>
            <person name="Scheffler B.E."/>
            <person name="Wendel J.F."/>
        </authorList>
    </citation>
    <scope>NUCLEOTIDE SEQUENCE [LARGE SCALE GENOMIC DNA]</scope>
    <source>
        <strain evidence="1">185</strain>
        <tissue evidence="1">Leaf</tissue>
    </source>
</reference>
<dbReference type="AlphaFoldDB" id="A0A7J8Y8E3"/>
<accession>A0A7J8Y8E3</accession>
<keyword evidence="2" id="KW-1185">Reference proteome</keyword>
<name>A0A7J8Y8E3_GOSAI</name>
<dbReference type="Proteomes" id="UP000593577">
    <property type="component" value="Unassembled WGS sequence"/>
</dbReference>